<dbReference type="PANTHER" id="PTHR28657">
    <property type="entry name" value="INDOLEAMINE 2,3-DIOXYGENASE"/>
    <property type="match status" value="1"/>
</dbReference>
<dbReference type="InterPro" id="IPR037217">
    <property type="entry name" value="Trp/Indoleamine_2_3_dOase-like"/>
</dbReference>
<dbReference type="GO" id="GO:0046872">
    <property type="term" value="F:metal ion binding"/>
    <property type="evidence" value="ECO:0007669"/>
    <property type="project" value="UniProtKB-UniRule"/>
</dbReference>
<dbReference type="AlphaFoldDB" id="A0A1Y2LP12"/>
<dbReference type="FunCoup" id="A0A1Y2LP12">
    <property type="interactions" value="116"/>
</dbReference>
<accession>A0A1Y2LP12</accession>
<dbReference type="PANTHER" id="PTHR28657:SF5">
    <property type="entry name" value="INDOLEAMINE 2,3-DIOXYGENASE"/>
    <property type="match status" value="1"/>
</dbReference>
<feature type="binding site" description="proximal binding residue" evidence="4">
    <location>
        <position position="350"/>
    </location>
    <ligand>
        <name>heme b</name>
        <dbReference type="ChEBI" id="CHEBI:60344"/>
    </ligand>
    <ligandPart>
        <name>Fe</name>
        <dbReference type="ChEBI" id="CHEBI:18248"/>
    </ligandPart>
</feature>
<dbReference type="STRING" id="105696.A0A1Y2LP12"/>
<keyword evidence="5" id="KW-0560">Oxidoreductase</keyword>
<evidence type="ECO:0000313" key="7">
    <source>
        <dbReference type="Proteomes" id="UP000193240"/>
    </source>
</evidence>
<keyword evidence="7" id="KW-1185">Reference proteome</keyword>
<protein>
    <recommendedName>
        <fullName evidence="5">Indoleamine 2,3-dioxygenase</fullName>
        <ecNumber evidence="5">1.13.11.52</ecNumber>
    </recommendedName>
</protein>
<dbReference type="OMA" id="WHQYSGG"/>
<evidence type="ECO:0000256" key="2">
    <source>
        <dbReference type="ARBA" id="ARBA00022723"/>
    </source>
</evidence>
<sequence>MSPHKVEVLPSAAALPSYGISKNGFLPANNPLIRLPNDYYQPWESIIAVLPTLIDSKQLRQRVDQLPILSTENLLNESEWQRAYSMLAVLAQGYIWQGPEPSEHLPPSIAIPFLRVAEHLEVHPVATYAALNLWNWRPLEKGANITQPDNLVALHTATGSDDESWFLIISNAMEARAGPLLHIMLAAMEAVEHDDVAAIISGLKYFTESMKDIGRLLERMDERCNPQKFYYTIRPLLAGSMNMEAAGLPNGVFYDEGDGKGQWRKYRGGSNGQSSLLQFFDAALSVNHTRCGNFHTEMRDYMPGPHKRFLDDIESIANIRDYVDSHQEEAELVIAYNEAVAALSGFRDKHIALVTRFIIIPARQGRPAHFTDRKDIASMSDKMASEKPLTQELVGTGGTKLIPFLRTSRDETNEATVS</sequence>
<dbReference type="InParanoid" id="A0A1Y2LP12"/>
<dbReference type="PROSITE" id="PS00876">
    <property type="entry name" value="IDO_1"/>
    <property type="match status" value="1"/>
</dbReference>
<comment type="function">
    <text evidence="5">Produces N-formyl-kynurenine through the oxidation of tryptophan.</text>
</comment>
<dbReference type="GO" id="GO:0034354">
    <property type="term" value="P:'de novo' NAD+ biosynthetic process from L-tryptophan"/>
    <property type="evidence" value="ECO:0007669"/>
    <property type="project" value="TreeGrafter"/>
</dbReference>
<evidence type="ECO:0000256" key="1">
    <source>
        <dbReference type="ARBA" id="ARBA00007119"/>
    </source>
</evidence>
<evidence type="ECO:0000256" key="3">
    <source>
        <dbReference type="ARBA" id="ARBA00023004"/>
    </source>
</evidence>
<keyword evidence="2 4" id="KW-0479">Metal-binding</keyword>
<evidence type="ECO:0000256" key="4">
    <source>
        <dbReference type="PIRSR" id="PIRSR600898-1"/>
    </source>
</evidence>
<evidence type="ECO:0000313" key="6">
    <source>
        <dbReference type="EMBL" id="OSS45703.1"/>
    </source>
</evidence>
<dbReference type="GO" id="GO:0020037">
    <property type="term" value="F:heme binding"/>
    <property type="evidence" value="ECO:0007669"/>
    <property type="project" value="UniProtKB-UniRule"/>
</dbReference>
<comment type="catalytic activity">
    <reaction evidence="5">
        <text>L-tryptophan + O2 = N-formyl-L-kynurenine</text>
        <dbReference type="Rhea" id="RHEA:24536"/>
        <dbReference type="ChEBI" id="CHEBI:15379"/>
        <dbReference type="ChEBI" id="CHEBI:57912"/>
        <dbReference type="ChEBI" id="CHEBI:58629"/>
    </reaction>
</comment>
<comment type="similarity">
    <text evidence="1 5">Belongs to the indoleamine 2,3-dioxygenase family.</text>
</comment>
<keyword evidence="5" id="KW-0223">Dioxygenase</keyword>
<dbReference type="SUPFAM" id="SSF140959">
    <property type="entry name" value="Indolic compounds 2,3-dioxygenase-like"/>
    <property type="match status" value="1"/>
</dbReference>
<dbReference type="GO" id="GO:0005737">
    <property type="term" value="C:cytoplasm"/>
    <property type="evidence" value="ECO:0007669"/>
    <property type="project" value="TreeGrafter"/>
</dbReference>
<name>A0A1Y2LP12_EPING</name>
<dbReference type="EC" id="1.13.11.52" evidence="5"/>
<gene>
    <name evidence="6" type="ORF">B5807_09628</name>
</gene>
<reference evidence="6 7" key="1">
    <citation type="journal article" date="2017" name="Genome Announc.">
        <title>Genome sequence of the saprophytic ascomycete Epicoccum nigrum ICMP 19927 strain isolated from New Zealand.</title>
        <authorList>
            <person name="Fokin M."/>
            <person name="Fleetwood D."/>
            <person name="Weir B.S."/>
            <person name="Villas-Boas S.G."/>
        </authorList>
    </citation>
    <scope>NUCLEOTIDE SEQUENCE [LARGE SCALE GENOMIC DNA]</scope>
    <source>
        <strain evidence="6 7">ICMP 19927</strain>
    </source>
</reference>
<dbReference type="GO" id="GO:0033754">
    <property type="term" value="F:indoleamine 2,3-dioxygenase activity"/>
    <property type="evidence" value="ECO:0007669"/>
    <property type="project" value="UniProtKB-EC"/>
</dbReference>
<evidence type="ECO:0000256" key="5">
    <source>
        <dbReference type="RuleBase" id="RU369119"/>
    </source>
</evidence>
<dbReference type="EMBL" id="KZ107853">
    <property type="protein sequence ID" value="OSS45703.1"/>
    <property type="molecule type" value="Genomic_DNA"/>
</dbReference>
<dbReference type="InterPro" id="IPR000898">
    <property type="entry name" value="Indolamine_dOase"/>
</dbReference>
<keyword evidence="4 5" id="KW-0349">Heme</keyword>
<dbReference type="GO" id="GO:0019441">
    <property type="term" value="P:L-tryptophan catabolic process to kynurenine"/>
    <property type="evidence" value="ECO:0007669"/>
    <property type="project" value="UniProtKB-UniRule"/>
</dbReference>
<proteinExistence type="inferred from homology"/>
<keyword evidence="3 4" id="KW-0408">Iron</keyword>
<organism evidence="6 7">
    <name type="scientific">Epicoccum nigrum</name>
    <name type="common">Soil fungus</name>
    <name type="synonym">Epicoccum purpurascens</name>
    <dbReference type="NCBI Taxonomy" id="105696"/>
    <lineage>
        <taxon>Eukaryota</taxon>
        <taxon>Fungi</taxon>
        <taxon>Dikarya</taxon>
        <taxon>Ascomycota</taxon>
        <taxon>Pezizomycotina</taxon>
        <taxon>Dothideomycetes</taxon>
        <taxon>Pleosporomycetidae</taxon>
        <taxon>Pleosporales</taxon>
        <taxon>Pleosporineae</taxon>
        <taxon>Didymellaceae</taxon>
        <taxon>Epicoccum</taxon>
    </lineage>
</organism>
<dbReference type="Gene3D" id="1.20.58.480">
    <property type="match status" value="1"/>
</dbReference>
<dbReference type="Proteomes" id="UP000193240">
    <property type="component" value="Unassembled WGS sequence"/>
</dbReference>
<dbReference type="Pfam" id="PF01231">
    <property type="entry name" value="IDO"/>
    <property type="match status" value="1"/>
</dbReference>